<dbReference type="InterPro" id="IPR051601">
    <property type="entry name" value="Serine_prot/Carboxylest_S33"/>
</dbReference>
<dbReference type="EMBL" id="JAMTCK010000017">
    <property type="protein sequence ID" value="MCP2169255.1"/>
    <property type="molecule type" value="Genomic_DNA"/>
</dbReference>
<evidence type="ECO:0000256" key="2">
    <source>
        <dbReference type="ARBA" id="ARBA00022801"/>
    </source>
</evidence>
<dbReference type="RefSeq" id="WP_253777873.1">
    <property type="nucleotide sequence ID" value="NZ_JAMTCK010000017.1"/>
</dbReference>
<evidence type="ECO:0000313" key="6">
    <source>
        <dbReference type="Proteomes" id="UP001206128"/>
    </source>
</evidence>
<dbReference type="PANTHER" id="PTHR43248:SF25">
    <property type="entry name" value="AB HYDROLASE-1 DOMAIN-CONTAINING PROTEIN-RELATED"/>
    <property type="match status" value="1"/>
</dbReference>
<dbReference type="Proteomes" id="UP001206128">
    <property type="component" value="Unassembled WGS sequence"/>
</dbReference>
<dbReference type="Gene3D" id="3.40.50.1820">
    <property type="entry name" value="alpha/beta hydrolase"/>
    <property type="match status" value="1"/>
</dbReference>
<sequence>MRGRQWWTGAAAAVAAALLPVTAPVAVAEPAGTTAPVDWRSCGDGLTCAEVTVPADWRDRRAGTTEVALVRIPAVDQAHKLGPLLVNLGGPTATLGWFRQSAAKFAELTQWFDVIAFDPRGFGESTGVTCPTSPPDLLFLAADPAGRWAEQTRQGQRYDRTCRDVMGNLAGRLDSGQVAHDMDAIRQALGQRTLSYYGNSYGTVYGQAYLELFPHRVNRMYLDSVLDHTTVAPYDRYAVTAAVVRDRLPGVTEWCSAHPECALHGQDVLAVWDRVLAKASRAPIPALGTDWVMTAGELRARSGAMSEASAPHFTAALAKADAGDAIGFHAIPEQTPPDLSFHAYCADFPALRRQEALPLMAELKKIEPRVGWLHPATVQGRCLGLPAPSNPPHDLRVPAALPPVLLANGLHDVATTPSMGQHVAAQLPGARWLGVDGQHALYFTGDNRCLRDHVHRYLTTGALPAADTICPAES</sequence>
<dbReference type="GO" id="GO:0016787">
    <property type="term" value="F:hydrolase activity"/>
    <property type="evidence" value="ECO:0007669"/>
    <property type="project" value="UniProtKB-KW"/>
</dbReference>
<gene>
    <name evidence="5" type="ORF">LX83_006139</name>
</gene>
<protein>
    <submittedName>
        <fullName evidence="5">Alpha/beta hydrolase fold</fullName>
    </submittedName>
</protein>
<organism evidence="5 6">
    <name type="scientific">Goodfellowiella coeruleoviolacea</name>
    <dbReference type="NCBI Taxonomy" id="334858"/>
    <lineage>
        <taxon>Bacteria</taxon>
        <taxon>Bacillati</taxon>
        <taxon>Actinomycetota</taxon>
        <taxon>Actinomycetes</taxon>
        <taxon>Pseudonocardiales</taxon>
        <taxon>Pseudonocardiaceae</taxon>
        <taxon>Goodfellowiella</taxon>
    </lineage>
</organism>
<evidence type="ECO:0000256" key="3">
    <source>
        <dbReference type="SAM" id="SignalP"/>
    </source>
</evidence>
<keyword evidence="2 5" id="KW-0378">Hydrolase</keyword>
<feature type="chain" id="PRO_5041977384" evidence="3">
    <location>
        <begin position="29"/>
        <end position="474"/>
    </location>
</feature>
<comment type="caution">
    <text evidence="5">The sequence shown here is derived from an EMBL/GenBank/DDBJ whole genome shotgun (WGS) entry which is preliminary data.</text>
</comment>
<keyword evidence="3" id="KW-0732">Signal</keyword>
<dbReference type="SUPFAM" id="SSF53474">
    <property type="entry name" value="alpha/beta-Hydrolases"/>
    <property type="match status" value="1"/>
</dbReference>
<evidence type="ECO:0000313" key="5">
    <source>
        <dbReference type="EMBL" id="MCP2169255.1"/>
    </source>
</evidence>
<dbReference type="InterPro" id="IPR000073">
    <property type="entry name" value="AB_hydrolase_1"/>
</dbReference>
<feature type="signal peptide" evidence="3">
    <location>
        <begin position="1"/>
        <end position="28"/>
    </location>
</feature>
<feature type="domain" description="AB hydrolase-1" evidence="4">
    <location>
        <begin position="83"/>
        <end position="445"/>
    </location>
</feature>
<evidence type="ECO:0000256" key="1">
    <source>
        <dbReference type="ARBA" id="ARBA00010088"/>
    </source>
</evidence>
<name>A0AAE3GJD2_9PSEU</name>
<proteinExistence type="inferred from homology"/>
<reference evidence="5" key="1">
    <citation type="submission" date="2022-06" db="EMBL/GenBank/DDBJ databases">
        <title>Genomic Encyclopedia of Archaeal and Bacterial Type Strains, Phase II (KMG-II): from individual species to whole genera.</title>
        <authorList>
            <person name="Goeker M."/>
        </authorList>
    </citation>
    <scope>NUCLEOTIDE SEQUENCE</scope>
    <source>
        <strain evidence="5">DSM 43935</strain>
    </source>
</reference>
<keyword evidence="6" id="KW-1185">Reference proteome</keyword>
<evidence type="ECO:0000259" key="4">
    <source>
        <dbReference type="Pfam" id="PF00561"/>
    </source>
</evidence>
<comment type="similarity">
    <text evidence="1">Belongs to the peptidase S33 family.</text>
</comment>
<dbReference type="Pfam" id="PF00561">
    <property type="entry name" value="Abhydrolase_1"/>
    <property type="match status" value="1"/>
</dbReference>
<accession>A0AAE3GJD2</accession>
<dbReference type="AlphaFoldDB" id="A0AAE3GJD2"/>
<dbReference type="PANTHER" id="PTHR43248">
    <property type="entry name" value="2-SUCCINYL-6-HYDROXY-2,4-CYCLOHEXADIENE-1-CARBOXYLATE SYNTHASE"/>
    <property type="match status" value="1"/>
</dbReference>
<dbReference type="InterPro" id="IPR029058">
    <property type="entry name" value="AB_hydrolase_fold"/>
</dbReference>